<feature type="compositionally biased region" description="Polar residues" evidence="1">
    <location>
        <begin position="22"/>
        <end position="33"/>
    </location>
</feature>
<dbReference type="RefSeq" id="WP_183416714.1">
    <property type="nucleotide sequence ID" value="NZ_JACHXA010000005.1"/>
</dbReference>
<dbReference type="InterPro" id="IPR011330">
    <property type="entry name" value="Glyco_hydro/deAcase_b/a-brl"/>
</dbReference>
<dbReference type="PANTHER" id="PTHR30105">
    <property type="entry name" value="UNCHARACTERIZED YIBQ-RELATED"/>
    <property type="match status" value="1"/>
</dbReference>
<sequence>MLDTLKVSAALPPETEDLVQPTRPSETQHSPTVTNSALDSWKQFAVSYDADPTKPWIAIVIDDVGVNHGGAKMAVEMPAPLTLAFMTYADNLEELSQQALGRGHELLLHFPMEPDDLKRNDPGPNALMVGLSETELDRRLEWGLNRFKGFVGLNNHMGSRFTRNRVGMRRVALALRKRGLIFLDSMTTGSSVAAAEARRVGLTVLERDIFLDHIPTSEEVRRQLALLEQRAKAKGFAIGIGHPQTFTLDVIRAWLPIARARGFDIVPISVIAKRLEGVG</sequence>
<dbReference type="SUPFAM" id="SSF88713">
    <property type="entry name" value="Glycoside hydrolase/deacetylase"/>
    <property type="match status" value="1"/>
</dbReference>
<dbReference type="PANTHER" id="PTHR30105:SF2">
    <property type="entry name" value="DIVERGENT POLYSACCHARIDE DEACETYLASE SUPERFAMILY"/>
    <property type="match status" value="1"/>
</dbReference>
<accession>A0A839SSW7</accession>
<evidence type="ECO:0000313" key="2">
    <source>
        <dbReference type="EMBL" id="MBB3065901.1"/>
    </source>
</evidence>
<proteinExistence type="predicted"/>
<comment type="caution">
    <text evidence="2">The sequence shown here is derived from an EMBL/GenBank/DDBJ whole genome shotgun (WGS) entry which is preliminary data.</text>
</comment>
<dbReference type="InterPro" id="IPR006837">
    <property type="entry name" value="Divergent_DAC"/>
</dbReference>
<evidence type="ECO:0000313" key="3">
    <source>
        <dbReference type="Proteomes" id="UP000581135"/>
    </source>
</evidence>
<keyword evidence="3" id="KW-1185">Reference proteome</keyword>
<evidence type="ECO:0000256" key="1">
    <source>
        <dbReference type="SAM" id="MobiDB-lite"/>
    </source>
</evidence>
<dbReference type="Proteomes" id="UP000581135">
    <property type="component" value="Unassembled WGS sequence"/>
</dbReference>
<evidence type="ECO:0008006" key="4">
    <source>
        <dbReference type="Google" id="ProtNLM"/>
    </source>
</evidence>
<dbReference type="EMBL" id="JACHXA010000005">
    <property type="protein sequence ID" value="MBB3065901.1"/>
    <property type="molecule type" value="Genomic_DNA"/>
</dbReference>
<dbReference type="Pfam" id="PF04748">
    <property type="entry name" value="Polysacc_deac_2"/>
    <property type="match status" value="1"/>
</dbReference>
<organism evidence="2 3">
    <name type="scientific">Limibacillus halophilus</name>
    <dbReference type="NCBI Taxonomy" id="1579333"/>
    <lineage>
        <taxon>Bacteria</taxon>
        <taxon>Pseudomonadati</taxon>
        <taxon>Pseudomonadota</taxon>
        <taxon>Alphaproteobacteria</taxon>
        <taxon>Rhodospirillales</taxon>
        <taxon>Rhodovibrionaceae</taxon>
        <taxon>Limibacillus</taxon>
    </lineage>
</organism>
<dbReference type="AlphaFoldDB" id="A0A839SSW7"/>
<reference evidence="2 3" key="1">
    <citation type="submission" date="2020-08" db="EMBL/GenBank/DDBJ databases">
        <title>Genomic Encyclopedia of Type Strains, Phase III (KMG-III): the genomes of soil and plant-associated and newly described type strains.</title>
        <authorList>
            <person name="Whitman W."/>
        </authorList>
    </citation>
    <scope>NUCLEOTIDE SEQUENCE [LARGE SCALE GENOMIC DNA]</scope>
    <source>
        <strain evidence="2 3">CECT 8803</strain>
    </source>
</reference>
<protein>
    <recommendedName>
        <fullName evidence="4">Divergent polysaccharide deacetylase</fullName>
    </recommendedName>
</protein>
<dbReference type="Gene3D" id="3.20.20.370">
    <property type="entry name" value="Glycoside hydrolase/deacetylase"/>
    <property type="match status" value="1"/>
</dbReference>
<dbReference type="GO" id="GO:0005975">
    <property type="term" value="P:carbohydrate metabolic process"/>
    <property type="evidence" value="ECO:0007669"/>
    <property type="project" value="InterPro"/>
</dbReference>
<gene>
    <name evidence="2" type="ORF">FHR98_002197</name>
</gene>
<dbReference type="CDD" id="cd10936">
    <property type="entry name" value="CE4_DAC2"/>
    <property type="match status" value="1"/>
</dbReference>
<feature type="region of interest" description="Disordered" evidence="1">
    <location>
        <begin position="1"/>
        <end position="33"/>
    </location>
</feature>
<name>A0A839SSW7_9PROT</name>